<evidence type="ECO:0000313" key="2">
    <source>
        <dbReference type="Proteomes" id="UP000192907"/>
    </source>
</evidence>
<accession>A0A1Y6B9U8</accession>
<dbReference type="Proteomes" id="UP000192907">
    <property type="component" value="Unassembled WGS sequence"/>
</dbReference>
<protein>
    <submittedName>
        <fullName evidence="1">Uncharacterized protein</fullName>
    </submittedName>
</protein>
<sequence>MELQVLIKEGIDQWLSKKPKQRSIHSLAKKAGVKYSTLISVYNNVINPQIEKLVPVLLMVFGSHRTRQILATYQPSLLEVFTQVLGADRSNQDDGDDTLYELLEKTEYFVVYLLCITTGVSRENIARLYGKTHLKALKDLYDLNFVEYDNGRYLAKKSFVSFPSVRKIMSFVPHLVSMFDDDNIGKGGNAFMFAENISENDLQRIRDLMERYNRDLKKILDSSDASGELCWYGVNFTNYVNPNRIEDIDI</sequence>
<proteinExistence type="predicted"/>
<organism evidence="1 2">
    <name type="scientific">Pseudobacteriovorax antillogorgiicola</name>
    <dbReference type="NCBI Taxonomy" id="1513793"/>
    <lineage>
        <taxon>Bacteria</taxon>
        <taxon>Pseudomonadati</taxon>
        <taxon>Bdellovibrionota</taxon>
        <taxon>Oligoflexia</taxon>
        <taxon>Oligoflexales</taxon>
        <taxon>Pseudobacteriovoracaceae</taxon>
        <taxon>Pseudobacteriovorax</taxon>
    </lineage>
</organism>
<dbReference type="EMBL" id="FWZT01000003">
    <property type="protein sequence ID" value="SMF00553.1"/>
    <property type="molecule type" value="Genomic_DNA"/>
</dbReference>
<dbReference type="STRING" id="1513793.SAMN06296036_103113"/>
<reference evidence="2" key="1">
    <citation type="submission" date="2017-04" db="EMBL/GenBank/DDBJ databases">
        <authorList>
            <person name="Varghese N."/>
            <person name="Submissions S."/>
        </authorList>
    </citation>
    <scope>NUCLEOTIDE SEQUENCE [LARGE SCALE GENOMIC DNA]</scope>
    <source>
        <strain evidence="2">RKEM611</strain>
    </source>
</reference>
<gene>
    <name evidence="1" type="ORF">SAMN06296036_103113</name>
</gene>
<keyword evidence="2" id="KW-1185">Reference proteome</keyword>
<name>A0A1Y6B9U8_9BACT</name>
<dbReference type="RefSeq" id="WP_132316169.1">
    <property type="nucleotide sequence ID" value="NZ_FWZT01000003.1"/>
</dbReference>
<evidence type="ECO:0000313" key="1">
    <source>
        <dbReference type="EMBL" id="SMF00553.1"/>
    </source>
</evidence>
<dbReference type="AlphaFoldDB" id="A0A1Y6B9U8"/>